<evidence type="ECO:0000313" key="2">
    <source>
        <dbReference type="Proteomes" id="UP000295777"/>
    </source>
</evidence>
<sequence>MEIRRIEGIVPLEGISRNLPQKLENFSYHDMKKLLSTISSGAQKKGVEEELSSLLIKATFEGFTPEGKAKLRSGHLILIADVEVNREFKIGEELLFRLKSLHPRIELSLVKEEELLETVLGKLRLLLPKFSADRVLLTLEVLKNPKVLSFLANYVSLHYPELKEEFGKFLKGISNSLSKTFFSPFSLFSLLLLLEDDVFESVKEELPEKLTKGSIKELVTSFLSLQSVFVVSGIVVFPFIFDEEFKGDVYFAPKEDDIQKVYVEVETRFGRLGIFIQLLNESLSVEAVTESEELRGILRKSEESFRRELEEEGFKLVLFRVSDDLSYGDEKKREIFKGERGVTVDFSA</sequence>
<evidence type="ECO:0000313" key="1">
    <source>
        <dbReference type="EMBL" id="TCK05345.1"/>
    </source>
</evidence>
<comment type="caution">
    <text evidence="1">The sequence shown here is derived from an EMBL/GenBank/DDBJ whole genome shotgun (WGS) entry which is preliminary data.</text>
</comment>
<dbReference type="Proteomes" id="UP000295777">
    <property type="component" value="Unassembled WGS sequence"/>
</dbReference>
<gene>
    <name evidence="1" type="ORF">CLV27_0772</name>
</gene>
<proteinExistence type="predicted"/>
<reference evidence="1 2" key="1">
    <citation type="submission" date="2019-03" db="EMBL/GenBank/DDBJ databases">
        <title>Genomic Encyclopedia of Archaeal and Bacterial Type Strains, Phase II (KMG-II): from individual species to whole genera.</title>
        <authorList>
            <person name="Goeker M."/>
        </authorList>
    </citation>
    <scope>NUCLEOTIDE SEQUENCE [LARGE SCALE GENOMIC DNA]</scope>
    <source>
        <strain evidence="1 2">DSM 24425</strain>
    </source>
</reference>
<protein>
    <recommendedName>
        <fullName evidence="3">Flagellar hook-length control protein FliK</fullName>
    </recommendedName>
</protein>
<dbReference type="OrthoDB" id="14385at2"/>
<accession>A0A4R1GF86</accession>
<dbReference type="RefSeq" id="WP_132525972.1">
    <property type="nucleotide sequence ID" value="NZ_SMFV01000002.1"/>
</dbReference>
<name>A0A4R1GF86_9BACT</name>
<organism evidence="1 2">
    <name type="scientific">Phorcysia thermohydrogeniphila</name>
    <dbReference type="NCBI Taxonomy" id="936138"/>
    <lineage>
        <taxon>Bacteria</taxon>
        <taxon>Pseudomonadati</taxon>
        <taxon>Aquificota</taxon>
        <taxon>Aquificia</taxon>
        <taxon>Desulfurobacteriales</taxon>
        <taxon>Desulfurobacteriaceae</taxon>
        <taxon>Phorcysia</taxon>
    </lineage>
</organism>
<dbReference type="AlphaFoldDB" id="A0A4R1GF86"/>
<evidence type="ECO:0008006" key="3">
    <source>
        <dbReference type="Google" id="ProtNLM"/>
    </source>
</evidence>
<keyword evidence="2" id="KW-1185">Reference proteome</keyword>
<dbReference type="EMBL" id="SMFV01000002">
    <property type="protein sequence ID" value="TCK05345.1"/>
    <property type="molecule type" value="Genomic_DNA"/>
</dbReference>